<keyword evidence="7" id="KW-0675">Receptor</keyword>
<evidence type="ECO:0000256" key="7">
    <source>
        <dbReference type="ARBA" id="ARBA00023170"/>
    </source>
</evidence>
<feature type="domain" description="Ionotropic glutamate receptor C-terminal" evidence="10">
    <location>
        <begin position="262"/>
        <end position="502"/>
    </location>
</feature>
<evidence type="ECO:0000256" key="9">
    <source>
        <dbReference type="SAM" id="Phobius"/>
    </source>
</evidence>
<comment type="subcellular location">
    <subcellularLocation>
        <location evidence="1">Cell membrane</location>
        <topology evidence="1">Multi-pass membrane protein</topology>
    </subcellularLocation>
</comment>
<dbReference type="Gene3D" id="1.10.287.70">
    <property type="match status" value="1"/>
</dbReference>
<comment type="caution">
    <text evidence="11">The sequence shown here is derived from an EMBL/GenBank/DDBJ whole genome shotgun (WGS) entry which is preliminary data.</text>
</comment>
<dbReference type="AlphaFoldDB" id="A0A9X6NFJ1"/>
<evidence type="ECO:0000313" key="11">
    <source>
        <dbReference type="EMBL" id="OWA51788.1"/>
    </source>
</evidence>
<dbReference type="Pfam" id="PF00060">
    <property type="entry name" value="Lig_chan"/>
    <property type="match status" value="1"/>
</dbReference>
<gene>
    <name evidence="11" type="ORF">BV898_16254</name>
</gene>
<evidence type="ECO:0000256" key="1">
    <source>
        <dbReference type="ARBA" id="ARBA00004651"/>
    </source>
</evidence>
<dbReference type="OrthoDB" id="5984008at2759"/>
<dbReference type="InterPro" id="IPR052192">
    <property type="entry name" value="Insect_Ionotropic_Sensory_Rcpt"/>
</dbReference>
<evidence type="ECO:0000256" key="4">
    <source>
        <dbReference type="ARBA" id="ARBA00022692"/>
    </source>
</evidence>
<keyword evidence="4 9" id="KW-0812">Transmembrane</keyword>
<comment type="similarity">
    <text evidence="2">Belongs to the glutamate-gated ion channel (TC 1.A.10.1) family.</text>
</comment>
<evidence type="ECO:0000256" key="6">
    <source>
        <dbReference type="ARBA" id="ARBA00023136"/>
    </source>
</evidence>
<sequence length="530" mass="58779">MLYASWRPQLLLFLQFVLWTVPIFPVKSILIDPATRTFNKTYFNAYCKGPFVISCEACGLPVYRGGESKVANQCISAIVREKNGTSEKRDKNGRFTFDSSVTPLDLWIQYDGFEIRLLQFIAQSQSFYVALYDWTDWEETTLKNYHTLNISRDDPDVAKLGILALVGDDAFDMALGSFTASSQVKMKAKFSDGFLSMAVVLVQHLPPGSKEVHSIPFPLPILFMAFVLYLIYALLWSLAQSLGDAGKSNSGVAERCCGCWPGTWAQLGTSMLDIFGSIFNQGIGKVKIGENIGLSEWVVLSSWWLYVIIFIAVYTGQMTSKMSVTYGDASPVTGLSELAYNPDLLPIVKQDSVLAAWLEDRKDEAMYKEIWGKLMANPELLTDLSQGDTFKLIKSHGAGQYVLITSMKASFVYGRELLCESHIQPVNHRFWKAFPVAPNNAHLRYKLSQGIGKAMNTAVLSKLTRDFAIDTSPSCQKGAADFGKTSLSITNLDNSFIYFGYALFVCGSVALAEVLSSYCSAGSSKRYDVS</sequence>
<keyword evidence="8" id="KW-0325">Glycoprotein</keyword>
<name>A0A9X6NFJ1_HYPEX</name>
<dbReference type="EMBL" id="MTYJ01000239">
    <property type="protein sequence ID" value="OWA51788.1"/>
    <property type="molecule type" value="Genomic_DNA"/>
</dbReference>
<evidence type="ECO:0000256" key="2">
    <source>
        <dbReference type="ARBA" id="ARBA00008685"/>
    </source>
</evidence>
<dbReference type="SUPFAM" id="SSF53850">
    <property type="entry name" value="Periplasmic binding protein-like II"/>
    <property type="match status" value="1"/>
</dbReference>
<dbReference type="GO" id="GO:0005886">
    <property type="term" value="C:plasma membrane"/>
    <property type="evidence" value="ECO:0007669"/>
    <property type="project" value="UniProtKB-SubCell"/>
</dbReference>
<feature type="transmembrane region" description="Helical" evidence="9">
    <location>
        <begin position="297"/>
        <end position="316"/>
    </location>
</feature>
<feature type="transmembrane region" description="Helical" evidence="9">
    <location>
        <begin position="217"/>
        <end position="239"/>
    </location>
</feature>
<keyword evidence="3" id="KW-1003">Cell membrane</keyword>
<feature type="transmembrane region" description="Helical" evidence="9">
    <location>
        <begin position="496"/>
        <end position="516"/>
    </location>
</feature>
<evidence type="ECO:0000256" key="8">
    <source>
        <dbReference type="ARBA" id="ARBA00023180"/>
    </source>
</evidence>
<dbReference type="InterPro" id="IPR001320">
    <property type="entry name" value="Iontro_rcpt_C"/>
</dbReference>
<dbReference type="Proteomes" id="UP000192578">
    <property type="component" value="Unassembled WGS sequence"/>
</dbReference>
<evidence type="ECO:0000259" key="10">
    <source>
        <dbReference type="Pfam" id="PF00060"/>
    </source>
</evidence>
<dbReference type="PANTHER" id="PTHR42643">
    <property type="entry name" value="IONOTROPIC RECEPTOR 20A-RELATED"/>
    <property type="match status" value="1"/>
</dbReference>
<evidence type="ECO:0000256" key="3">
    <source>
        <dbReference type="ARBA" id="ARBA00022475"/>
    </source>
</evidence>
<accession>A0A9X6NFJ1</accession>
<protein>
    <recommendedName>
        <fullName evidence="10">Ionotropic glutamate receptor C-terminal domain-containing protein</fullName>
    </recommendedName>
</protein>
<dbReference type="GO" id="GO:0050906">
    <property type="term" value="P:detection of stimulus involved in sensory perception"/>
    <property type="evidence" value="ECO:0007669"/>
    <property type="project" value="UniProtKB-ARBA"/>
</dbReference>
<evidence type="ECO:0000256" key="5">
    <source>
        <dbReference type="ARBA" id="ARBA00022989"/>
    </source>
</evidence>
<dbReference type="PANTHER" id="PTHR42643:SF24">
    <property type="entry name" value="IONOTROPIC RECEPTOR 60A"/>
    <property type="match status" value="1"/>
</dbReference>
<keyword evidence="5 9" id="KW-1133">Transmembrane helix</keyword>
<proteinExistence type="inferred from homology"/>
<evidence type="ECO:0000313" key="12">
    <source>
        <dbReference type="Proteomes" id="UP000192578"/>
    </source>
</evidence>
<reference evidence="12" key="1">
    <citation type="submission" date="2017-01" db="EMBL/GenBank/DDBJ databases">
        <title>Comparative genomics of anhydrobiosis in the tardigrade Hypsibius dujardini.</title>
        <authorList>
            <person name="Yoshida Y."/>
            <person name="Koutsovoulos G."/>
            <person name="Laetsch D."/>
            <person name="Stevens L."/>
            <person name="Kumar S."/>
            <person name="Horikawa D."/>
            <person name="Ishino K."/>
            <person name="Komine S."/>
            <person name="Tomita M."/>
            <person name="Blaxter M."/>
            <person name="Arakawa K."/>
        </authorList>
    </citation>
    <scope>NUCLEOTIDE SEQUENCE [LARGE SCALE GENOMIC DNA]</scope>
    <source>
        <strain evidence="12">Z151</strain>
    </source>
</reference>
<organism evidence="11 12">
    <name type="scientific">Hypsibius exemplaris</name>
    <name type="common">Freshwater tardigrade</name>
    <dbReference type="NCBI Taxonomy" id="2072580"/>
    <lineage>
        <taxon>Eukaryota</taxon>
        <taxon>Metazoa</taxon>
        <taxon>Ecdysozoa</taxon>
        <taxon>Tardigrada</taxon>
        <taxon>Eutardigrada</taxon>
        <taxon>Parachela</taxon>
        <taxon>Hypsibioidea</taxon>
        <taxon>Hypsibiidae</taxon>
        <taxon>Hypsibius</taxon>
    </lineage>
</organism>
<dbReference type="GO" id="GO:0015276">
    <property type="term" value="F:ligand-gated monoatomic ion channel activity"/>
    <property type="evidence" value="ECO:0007669"/>
    <property type="project" value="InterPro"/>
</dbReference>
<keyword evidence="12" id="KW-1185">Reference proteome</keyword>
<keyword evidence="6 9" id="KW-0472">Membrane</keyword>